<gene>
    <name evidence="1" type="ORF">VSX58_01250</name>
</gene>
<reference evidence="1 2" key="1">
    <citation type="journal article" date="2017" name="Int. J. Syst. Evol. Microbiol.">
        <title>Brenneria populi subsp. brevivirga subsp. nov. isolated from symptomatic bark of Populus x euramericana canker, and description of Brenneria populi subsp. populi subsp. nov.</title>
        <authorList>
            <person name="Zheng M.H."/>
            <person name="Piao C.G."/>
            <person name="Xue H."/>
            <person name="Guo M.W."/>
            <person name="Li Y."/>
        </authorList>
    </citation>
    <scope>NUCLEOTIDE SEQUENCE [LARGE SCALE GENOMIC DNA]</scope>
    <source>
        <strain evidence="1 2">D9-5</strain>
    </source>
</reference>
<evidence type="ECO:0000313" key="2">
    <source>
        <dbReference type="Proteomes" id="UP001309705"/>
    </source>
</evidence>
<comment type="caution">
    <text evidence="1">The sequence shown here is derived from an EMBL/GenBank/DDBJ whole genome shotgun (WGS) entry which is preliminary data.</text>
</comment>
<protein>
    <submittedName>
        <fullName evidence="1">Uncharacterized protein</fullName>
    </submittedName>
</protein>
<sequence length="61" mass="6721">MATHWLARISGSLRRRINKLAAMPLNVSVTDDSGISVVILSMGYIYGIETGHVYLVSTRTK</sequence>
<proteinExistence type="predicted"/>
<dbReference type="RefSeq" id="WP_327616444.1">
    <property type="nucleotide sequence ID" value="NZ_JAYWTM010000001.1"/>
</dbReference>
<evidence type="ECO:0000313" key="1">
    <source>
        <dbReference type="EMBL" id="MEC5341237.1"/>
    </source>
</evidence>
<dbReference type="Proteomes" id="UP001309705">
    <property type="component" value="Unassembled WGS sequence"/>
</dbReference>
<name>A0ABU6JLB5_9GAMM</name>
<accession>A0ABU6JLB5</accession>
<organism evidence="1 2">
    <name type="scientific">Brenneria populi</name>
    <dbReference type="NCBI Taxonomy" id="1505588"/>
    <lineage>
        <taxon>Bacteria</taxon>
        <taxon>Pseudomonadati</taxon>
        <taxon>Pseudomonadota</taxon>
        <taxon>Gammaproteobacteria</taxon>
        <taxon>Enterobacterales</taxon>
        <taxon>Pectobacteriaceae</taxon>
        <taxon>Brenneria</taxon>
    </lineage>
</organism>
<keyword evidence="2" id="KW-1185">Reference proteome</keyword>
<dbReference type="EMBL" id="JAYWTM010000001">
    <property type="protein sequence ID" value="MEC5341237.1"/>
    <property type="molecule type" value="Genomic_DNA"/>
</dbReference>